<evidence type="ECO:0000256" key="2">
    <source>
        <dbReference type="ARBA" id="ARBA00022692"/>
    </source>
</evidence>
<dbReference type="GO" id="GO:0016020">
    <property type="term" value="C:membrane"/>
    <property type="evidence" value="ECO:0007669"/>
    <property type="project" value="UniProtKB-SubCell"/>
</dbReference>
<comment type="subcellular location">
    <subcellularLocation>
        <location evidence="1">Membrane</location>
        <topology evidence="1">Multi-pass membrane protein</topology>
    </subcellularLocation>
</comment>
<keyword evidence="8" id="KW-0560">Oxidoreductase</keyword>
<evidence type="ECO:0000256" key="3">
    <source>
        <dbReference type="ARBA" id="ARBA00022989"/>
    </source>
</evidence>
<dbReference type="eggNOG" id="arCOG01539">
    <property type="taxonomic scope" value="Archaea"/>
</dbReference>
<dbReference type="InterPro" id="IPR050616">
    <property type="entry name" value="CPA3_Na-H_Antiporter_A"/>
</dbReference>
<feature type="transmembrane region" description="Helical" evidence="5">
    <location>
        <begin position="608"/>
        <end position="634"/>
    </location>
</feature>
<evidence type="ECO:0000256" key="5">
    <source>
        <dbReference type="SAM" id="Phobius"/>
    </source>
</evidence>
<feature type="transmembrane region" description="Helical" evidence="5">
    <location>
        <begin position="125"/>
        <end position="144"/>
    </location>
</feature>
<evidence type="ECO:0000256" key="4">
    <source>
        <dbReference type="ARBA" id="ARBA00023136"/>
    </source>
</evidence>
<evidence type="ECO:0000259" key="7">
    <source>
        <dbReference type="Pfam" id="PF00662"/>
    </source>
</evidence>
<dbReference type="KEGG" id="mbn:Mboo_0024"/>
<sequence precursor="true">MQFLLFLILFPLISALFMLAVRRDTERVWIVKLSALAIGVVTVLLLVTQVGQGTLYFGFNAEPVSLLMFVLEMVISVIILWYAVQFRNYLVIALTLVETALIIWFESAATPAVVVKSPLFLDPFSIIMALIIGIIGSLICVYSLGYMRHFYQHHTEIPDRTNTFFIIIFVFLSAMFGLVFSNSLIWVFFFWEVTTLCSFLLIGFTRTEEATKNAFTALWMNLLGGIAFAGAIVYLTYQPAGMLGLDQVLVSGKALVLIPAALIGFAGLTKAAQMPFSSWLVGAMVAPTPVSALLHSSTMVKAGVYILVRFAPVFTGTAVGYTLAFVGGFTFLIASGIAISQTNAKRVLAYSTIANLGLVVACAGIGTYEAIWAAILLIVFHAISKSLMFLSVGTVEHRIRSREIEDMNGLIVRMPRIAAMMTIGIAGMFLAPFGMLISKWAAIQAFIDAPFGLVFVVILAFGSALTLFFWAKWMGRLLAITPDAENVEGLVDKNEWIALVSLAGLTVVTCFIFPLISAYLIEPFLLANYGTVAGLAQDNIIIMIMMLFLIVLLPLSILLPHKKARTLPPYMGGVETTHDMHFQNALGARTEMKLSNYYVGSWFGEARLAMTGICLCSVFIVLMFAAAFIGGGAFL</sequence>
<keyword evidence="9" id="KW-1185">Reference proteome</keyword>
<feature type="transmembrane region" description="Helical" evidence="5">
    <location>
        <begin position="186"/>
        <end position="205"/>
    </location>
</feature>
<feature type="domain" description="NADH-Ubiquinone oxidoreductase (complex I) chain 5 N-terminal" evidence="7">
    <location>
        <begin position="118"/>
        <end position="149"/>
    </location>
</feature>
<feature type="transmembrane region" description="Helical" evidence="5">
    <location>
        <begin position="29"/>
        <end position="51"/>
    </location>
</feature>
<evidence type="ECO:0000313" key="8">
    <source>
        <dbReference type="EMBL" id="ABS54548.1"/>
    </source>
</evidence>
<dbReference type="Pfam" id="PF00662">
    <property type="entry name" value="Proton_antipo_N"/>
    <property type="match status" value="1"/>
</dbReference>
<dbReference type="GeneID" id="5410200"/>
<dbReference type="EC" id="1.6.5.11" evidence="8"/>
<evidence type="ECO:0000259" key="6">
    <source>
        <dbReference type="Pfam" id="PF00361"/>
    </source>
</evidence>
<evidence type="ECO:0000313" key="9">
    <source>
        <dbReference type="Proteomes" id="UP000002408"/>
    </source>
</evidence>
<dbReference type="OrthoDB" id="371891at2157"/>
<evidence type="ECO:0000256" key="1">
    <source>
        <dbReference type="ARBA" id="ARBA00004141"/>
    </source>
</evidence>
<proteinExistence type="predicted"/>
<gene>
    <name evidence="8" type="ordered locus">Mboo_0024</name>
</gene>
<dbReference type="Pfam" id="PF00361">
    <property type="entry name" value="Proton_antipo_M"/>
    <property type="match status" value="1"/>
</dbReference>
<feature type="transmembrane region" description="Helical" evidence="5">
    <location>
        <begin position="449"/>
        <end position="471"/>
    </location>
</feature>
<keyword evidence="2 5" id="KW-0812">Transmembrane</keyword>
<dbReference type="STRING" id="456442.Mboo_0024"/>
<dbReference type="AlphaFoldDB" id="A7I487"/>
<organism evidence="8 9">
    <name type="scientific">Methanoregula boonei (strain DSM 21154 / JCM 14090 / 6A8)</name>
    <dbReference type="NCBI Taxonomy" id="456442"/>
    <lineage>
        <taxon>Archaea</taxon>
        <taxon>Methanobacteriati</taxon>
        <taxon>Methanobacteriota</taxon>
        <taxon>Stenosarchaea group</taxon>
        <taxon>Methanomicrobia</taxon>
        <taxon>Methanomicrobiales</taxon>
        <taxon>Methanoregulaceae</taxon>
        <taxon>Methanoregula</taxon>
    </lineage>
</organism>
<name>A7I487_METB6</name>
<reference evidence="9" key="1">
    <citation type="journal article" date="2015" name="Microbiology">
        <title>Genome of Methanoregula boonei 6A8 reveals adaptations to oligotrophic peatland environments.</title>
        <authorList>
            <person name="Braeuer S."/>
            <person name="Cadillo-Quiroz H."/>
            <person name="Kyrpides N."/>
            <person name="Woyke T."/>
            <person name="Goodwin L."/>
            <person name="Detter C."/>
            <person name="Podell S."/>
            <person name="Yavitt J.B."/>
            <person name="Zinder S.H."/>
        </authorList>
    </citation>
    <scope>NUCLEOTIDE SEQUENCE [LARGE SCALE GENOMIC DNA]</scope>
    <source>
        <strain evidence="9">DSM 21154 / JCM 14090 / 6A8</strain>
    </source>
</reference>
<feature type="transmembrane region" description="Helical" evidence="5">
    <location>
        <begin position="540"/>
        <end position="559"/>
    </location>
</feature>
<dbReference type="InterPro" id="IPR001516">
    <property type="entry name" value="Proton_antipo_N"/>
</dbReference>
<dbReference type="GO" id="GO:0016491">
    <property type="term" value="F:oxidoreductase activity"/>
    <property type="evidence" value="ECO:0007669"/>
    <property type="project" value="UniProtKB-KW"/>
</dbReference>
<accession>A7I487</accession>
<feature type="transmembrane region" description="Helical" evidence="5">
    <location>
        <begin position="6"/>
        <end position="22"/>
    </location>
</feature>
<feature type="transmembrane region" description="Helical" evidence="5">
    <location>
        <begin position="89"/>
        <end position="105"/>
    </location>
</feature>
<feature type="transmembrane region" description="Helical" evidence="5">
    <location>
        <begin position="318"/>
        <end position="340"/>
    </location>
</feature>
<dbReference type="PANTHER" id="PTHR43373">
    <property type="entry name" value="NA(+)/H(+) ANTIPORTER SUBUNIT"/>
    <property type="match status" value="1"/>
</dbReference>
<feature type="domain" description="NADH:quinone oxidoreductase/Mrp antiporter transmembrane" evidence="6">
    <location>
        <begin position="181"/>
        <end position="465"/>
    </location>
</feature>
<dbReference type="InterPro" id="IPR001750">
    <property type="entry name" value="ND/Mrp_TM"/>
</dbReference>
<dbReference type="Proteomes" id="UP000002408">
    <property type="component" value="Chromosome"/>
</dbReference>
<feature type="transmembrane region" description="Helical" evidence="5">
    <location>
        <begin position="249"/>
        <end position="268"/>
    </location>
</feature>
<feature type="transmembrane region" description="Helical" evidence="5">
    <location>
        <begin position="164"/>
        <end position="180"/>
    </location>
</feature>
<feature type="transmembrane region" description="Helical" evidence="5">
    <location>
        <begin position="217"/>
        <end position="237"/>
    </location>
</feature>
<feature type="transmembrane region" description="Helical" evidence="5">
    <location>
        <begin position="63"/>
        <end position="82"/>
    </location>
</feature>
<dbReference type="RefSeq" id="WP_011991036.1">
    <property type="nucleotide sequence ID" value="NC_009712.1"/>
</dbReference>
<feature type="transmembrane region" description="Helical" evidence="5">
    <location>
        <begin position="416"/>
        <end position="437"/>
    </location>
</feature>
<feature type="transmembrane region" description="Helical" evidence="5">
    <location>
        <begin position="347"/>
        <end position="366"/>
    </location>
</feature>
<dbReference type="EMBL" id="CP000780">
    <property type="protein sequence ID" value="ABS54548.1"/>
    <property type="molecule type" value="Genomic_DNA"/>
</dbReference>
<dbReference type="HOGENOM" id="CLU_013183_0_0_2"/>
<keyword evidence="4 5" id="KW-0472">Membrane</keyword>
<protein>
    <submittedName>
        <fullName evidence="8">NADH dehydrogenase (Quinone)</fullName>
        <ecNumber evidence="8">1.6.5.11</ecNumber>
    </submittedName>
</protein>
<feature type="transmembrane region" description="Helical" evidence="5">
    <location>
        <begin position="372"/>
        <end position="395"/>
    </location>
</feature>
<keyword evidence="3 5" id="KW-1133">Transmembrane helix</keyword>
<dbReference type="PANTHER" id="PTHR43373:SF1">
    <property type="entry name" value="NA(+)_H(+) ANTIPORTER SUBUNIT A"/>
    <property type="match status" value="1"/>
</dbReference>
<feature type="transmembrane region" description="Helical" evidence="5">
    <location>
        <begin position="496"/>
        <end position="520"/>
    </location>
</feature>
<dbReference type="PRINTS" id="PR01434">
    <property type="entry name" value="NADHDHGNASE5"/>
</dbReference>
<feature type="transmembrane region" description="Helical" evidence="5">
    <location>
        <begin position="280"/>
        <end position="298"/>
    </location>
</feature>